<keyword evidence="1" id="KW-0862">Zinc</keyword>
<dbReference type="EMBL" id="ASPP01023400">
    <property type="protein sequence ID" value="ETO10548.1"/>
    <property type="molecule type" value="Genomic_DNA"/>
</dbReference>
<keyword evidence="1" id="KW-0479">Metal-binding</keyword>
<dbReference type="GO" id="GO:0008270">
    <property type="term" value="F:zinc ion binding"/>
    <property type="evidence" value="ECO:0007669"/>
    <property type="project" value="UniProtKB-KW"/>
</dbReference>
<evidence type="ECO:0000256" key="1">
    <source>
        <dbReference type="PROSITE-ProRule" id="PRU00047"/>
    </source>
</evidence>
<feature type="compositionally biased region" description="Basic and acidic residues" evidence="2">
    <location>
        <begin position="77"/>
        <end position="92"/>
    </location>
</feature>
<dbReference type="InterPro" id="IPR001878">
    <property type="entry name" value="Znf_CCHC"/>
</dbReference>
<feature type="region of interest" description="Disordered" evidence="2">
    <location>
        <begin position="282"/>
        <end position="304"/>
    </location>
</feature>
<evidence type="ECO:0000313" key="4">
    <source>
        <dbReference type="EMBL" id="ETO10548.1"/>
    </source>
</evidence>
<evidence type="ECO:0000259" key="3">
    <source>
        <dbReference type="PROSITE" id="PS50158"/>
    </source>
</evidence>
<comment type="caution">
    <text evidence="4">The sequence shown here is derived from an EMBL/GenBank/DDBJ whole genome shotgun (WGS) entry which is preliminary data.</text>
</comment>
<keyword evidence="1" id="KW-0863">Zinc-finger</keyword>
<dbReference type="AlphaFoldDB" id="X6M968"/>
<sequence length="304" mass="34494">MDLEMNSNEVLLTSDSDSVNTIASPEFNLLFETNDGDKEVTEAGEQRKKHSNKKNGNEEPVTETKQQSELPKKGKMSKTENEEVNEAPKDVMEPSNASMTVRYFDSRKELKKKKGEEALVICYNCGDAGHNGSCCPNNPCPVCFQLGHKGYECTQQKDTTKTGMVCVRCGQHSHNVTQCCEDLNRNYRRIYSMQCYCCGRYGHANCKNENTKKIKVRMCSNCGQTDSHCAYTCTSYPISHEVVAMGLQTSPNDPELCCHCLYPDHVPTKCPLMQRHTNNPKKFKFHQTQNPPKKFKQQSKIYQQ</sequence>
<dbReference type="SMART" id="SM00343">
    <property type="entry name" value="ZnF_C2HC"/>
    <property type="match status" value="5"/>
</dbReference>
<dbReference type="OrthoDB" id="3863715at2759"/>
<dbReference type="Proteomes" id="UP000023152">
    <property type="component" value="Unassembled WGS sequence"/>
</dbReference>
<feature type="compositionally biased region" description="Basic and acidic residues" evidence="2">
    <location>
        <begin position="35"/>
        <end position="46"/>
    </location>
</feature>
<evidence type="ECO:0000256" key="2">
    <source>
        <dbReference type="SAM" id="MobiDB-lite"/>
    </source>
</evidence>
<organism evidence="4 5">
    <name type="scientific">Reticulomyxa filosa</name>
    <dbReference type="NCBI Taxonomy" id="46433"/>
    <lineage>
        <taxon>Eukaryota</taxon>
        <taxon>Sar</taxon>
        <taxon>Rhizaria</taxon>
        <taxon>Retaria</taxon>
        <taxon>Foraminifera</taxon>
        <taxon>Monothalamids</taxon>
        <taxon>Reticulomyxidae</taxon>
        <taxon>Reticulomyxa</taxon>
    </lineage>
</organism>
<dbReference type="SUPFAM" id="SSF57756">
    <property type="entry name" value="Retrovirus zinc finger-like domains"/>
    <property type="match status" value="1"/>
</dbReference>
<feature type="region of interest" description="Disordered" evidence="2">
    <location>
        <begin position="1"/>
        <end position="98"/>
    </location>
</feature>
<dbReference type="PROSITE" id="PS50158">
    <property type="entry name" value="ZF_CCHC"/>
    <property type="match status" value="1"/>
</dbReference>
<proteinExistence type="predicted"/>
<accession>X6M968</accession>
<name>X6M968_RETFI</name>
<feature type="domain" description="CCHC-type" evidence="3">
    <location>
        <begin position="122"/>
        <end position="137"/>
    </location>
</feature>
<feature type="compositionally biased region" description="Polar residues" evidence="2">
    <location>
        <begin position="1"/>
        <end position="23"/>
    </location>
</feature>
<dbReference type="GO" id="GO:0003676">
    <property type="term" value="F:nucleic acid binding"/>
    <property type="evidence" value="ECO:0007669"/>
    <property type="project" value="InterPro"/>
</dbReference>
<reference evidence="4 5" key="1">
    <citation type="journal article" date="2013" name="Curr. Biol.">
        <title>The Genome of the Foraminiferan Reticulomyxa filosa.</title>
        <authorList>
            <person name="Glockner G."/>
            <person name="Hulsmann N."/>
            <person name="Schleicher M."/>
            <person name="Noegel A.A."/>
            <person name="Eichinger L."/>
            <person name="Gallinger C."/>
            <person name="Pawlowski J."/>
            <person name="Sierra R."/>
            <person name="Euteneuer U."/>
            <person name="Pillet L."/>
            <person name="Moustafa A."/>
            <person name="Platzer M."/>
            <person name="Groth M."/>
            <person name="Szafranski K."/>
            <person name="Schliwa M."/>
        </authorList>
    </citation>
    <scope>NUCLEOTIDE SEQUENCE [LARGE SCALE GENOMIC DNA]</scope>
</reference>
<dbReference type="PANTHER" id="PTHR46978:SF1">
    <property type="entry name" value="ZINC KNUCKLE (CCHC-TYPE) FAMILY PROTEIN"/>
    <property type="match status" value="1"/>
</dbReference>
<keyword evidence="5" id="KW-1185">Reference proteome</keyword>
<gene>
    <name evidence="4" type="ORF">RFI_26829</name>
</gene>
<dbReference type="InterPro" id="IPR036875">
    <property type="entry name" value="Znf_CCHC_sf"/>
</dbReference>
<evidence type="ECO:0000313" key="5">
    <source>
        <dbReference type="Proteomes" id="UP000023152"/>
    </source>
</evidence>
<dbReference type="PANTHER" id="PTHR46978">
    <property type="entry name" value="ZINC KNUCKLE (CCHC-TYPE) FAMILY PROTEIN"/>
    <property type="match status" value="1"/>
</dbReference>
<protein>
    <recommendedName>
        <fullName evidence="3">CCHC-type domain-containing protein</fullName>
    </recommendedName>
</protein>